<reference evidence="1" key="1">
    <citation type="submission" date="2014-11" db="EMBL/GenBank/DDBJ databases">
        <authorList>
            <person name="Amaro Gonzalez C."/>
        </authorList>
    </citation>
    <scope>NUCLEOTIDE SEQUENCE</scope>
</reference>
<evidence type="ECO:0000313" key="1">
    <source>
        <dbReference type="EMBL" id="JAH22080.1"/>
    </source>
</evidence>
<accession>A0A0E9R0Q8</accession>
<dbReference type="EMBL" id="GBXM01086497">
    <property type="protein sequence ID" value="JAH22080.1"/>
    <property type="molecule type" value="Transcribed_RNA"/>
</dbReference>
<name>A0A0E9R0Q8_ANGAN</name>
<reference evidence="1" key="2">
    <citation type="journal article" date="2015" name="Fish Shellfish Immunol.">
        <title>Early steps in the European eel (Anguilla anguilla)-Vibrio vulnificus interaction in the gills: Role of the RtxA13 toxin.</title>
        <authorList>
            <person name="Callol A."/>
            <person name="Pajuelo D."/>
            <person name="Ebbesson L."/>
            <person name="Teles M."/>
            <person name="MacKenzie S."/>
            <person name="Amaro C."/>
        </authorList>
    </citation>
    <scope>NUCLEOTIDE SEQUENCE</scope>
</reference>
<sequence length="35" mass="4150">MPLHHYPQIFENTNKTPNIPLSIQTLHLHMKDPWG</sequence>
<proteinExistence type="predicted"/>
<organism evidence="1">
    <name type="scientific">Anguilla anguilla</name>
    <name type="common">European freshwater eel</name>
    <name type="synonym">Muraena anguilla</name>
    <dbReference type="NCBI Taxonomy" id="7936"/>
    <lineage>
        <taxon>Eukaryota</taxon>
        <taxon>Metazoa</taxon>
        <taxon>Chordata</taxon>
        <taxon>Craniata</taxon>
        <taxon>Vertebrata</taxon>
        <taxon>Euteleostomi</taxon>
        <taxon>Actinopterygii</taxon>
        <taxon>Neopterygii</taxon>
        <taxon>Teleostei</taxon>
        <taxon>Anguilliformes</taxon>
        <taxon>Anguillidae</taxon>
        <taxon>Anguilla</taxon>
    </lineage>
</organism>
<protein>
    <submittedName>
        <fullName evidence="1">Uncharacterized protein</fullName>
    </submittedName>
</protein>
<dbReference type="AlphaFoldDB" id="A0A0E9R0Q8"/>